<dbReference type="Pfam" id="PF13561">
    <property type="entry name" value="adh_short_C2"/>
    <property type="match status" value="1"/>
</dbReference>
<comment type="caution">
    <text evidence="3">The sequence shown here is derived from an EMBL/GenBank/DDBJ whole genome shotgun (WGS) entry which is preliminary data.</text>
</comment>
<dbReference type="PRINTS" id="PR00081">
    <property type="entry name" value="GDHRDH"/>
</dbReference>
<evidence type="ECO:0000256" key="2">
    <source>
        <dbReference type="ARBA" id="ARBA00023002"/>
    </source>
</evidence>
<dbReference type="GO" id="GO:0047044">
    <property type="term" value="F:androstan-3-alpha,17-beta-diol dehydrogenase (NAD+) activity"/>
    <property type="evidence" value="ECO:0007669"/>
    <property type="project" value="UniProtKB-EC"/>
</dbReference>
<dbReference type="InterPro" id="IPR036291">
    <property type="entry name" value="NAD(P)-bd_dom_sf"/>
</dbReference>
<keyword evidence="2 3" id="KW-0560">Oxidoreductase</keyword>
<protein>
    <submittedName>
        <fullName evidence="3">3alpha(Or 20beta)-hydroxysteroid dehydrogenase</fullName>
        <ecNumber evidence="3">1.1.1.53</ecNumber>
    </submittedName>
</protein>
<proteinExistence type="inferred from homology"/>
<sequence>MRLKDKSAIVTGSARGLGASIARDLAREGAAVMLCDVLEDLGQEVAESIGGRATFRRLDVTESEEWQAVVAEAEAAFGKLDILVNNAALIEQVPFDDVTEELFDAVFAVNARGTFLGMRAAVPAMRRVGAGSIVNISSTAGVHSSGGLAYTGSKFAITGLTKTAAHMLGPEKIRVNSVHPGWMKTPQTEMVPQDWVASLLPLRVIMDTAEVAKLVSFLASDDSTMITGSEHLIDAGALLMGARDISDRMVDHM</sequence>
<dbReference type="PRINTS" id="PR00080">
    <property type="entry name" value="SDRFAMILY"/>
</dbReference>
<keyword evidence="4" id="KW-1185">Reference proteome</keyword>
<dbReference type="NCBIfam" id="NF005559">
    <property type="entry name" value="PRK07231.1"/>
    <property type="match status" value="1"/>
</dbReference>
<organism evidence="3 4">
    <name type="scientific">Sphingobium xenophagum</name>
    <dbReference type="NCBI Taxonomy" id="121428"/>
    <lineage>
        <taxon>Bacteria</taxon>
        <taxon>Pseudomonadati</taxon>
        <taxon>Pseudomonadota</taxon>
        <taxon>Alphaproteobacteria</taxon>
        <taxon>Sphingomonadales</taxon>
        <taxon>Sphingomonadaceae</taxon>
        <taxon>Sphingobium</taxon>
    </lineage>
</organism>
<dbReference type="PANTHER" id="PTHR42760">
    <property type="entry name" value="SHORT-CHAIN DEHYDROGENASES/REDUCTASES FAMILY MEMBER"/>
    <property type="match status" value="1"/>
</dbReference>
<comment type="similarity">
    <text evidence="1">Belongs to the short-chain dehydrogenases/reductases (SDR) family.</text>
</comment>
<dbReference type="PANTHER" id="PTHR42760:SF133">
    <property type="entry name" value="3-OXOACYL-[ACYL-CARRIER-PROTEIN] REDUCTASE"/>
    <property type="match status" value="1"/>
</dbReference>
<accession>A0ABU1X4I9</accession>
<dbReference type="EC" id="1.1.1.53" evidence="3"/>
<reference evidence="3 4" key="1">
    <citation type="submission" date="2023-07" db="EMBL/GenBank/DDBJ databases">
        <title>Sorghum-associated microbial communities from plants grown in Nebraska, USA.</title>
        <authorList>
            <person name="Schachtman D."/>
        </authorList>
    </citation>
    <scope>NUCLEOTIDE SEQUENCE [LARGE SCALE GENOMIC DNA]</scope>
    <source>
        <strain evidence="3 4">4256</strain>
    </source>
</reference>
<dbReference type="SUPFAM" id="SSF51735">
    <property type="entry name" value="NAD(P)-binding Rossmann-fold domains"/>
    <property type="match status" value="1"/>
</dbReference>
<name>A0ABU1X4I9_SPHXE</name>
<evidence type="ECO:0000313" key="3">
    <source>
        <dbReference type="EMBL" id="MDR7156503.1"/>
    </source>
</evidence>
<dbReference type="PROSITE" id="PS00061">
    <property type="entry name" value="ADH_SHORT"/>
    <property type="match status" value="1"/>
</dbReference>
<dbReference type="InterPro" id="IPR002347">
    <property type="entry name" value="SDR_fam"/>
</dbReference>
<evidence type="ECO:0000313" key="4">
    <source>
        <dbReference type="Proteomes" id="UP001267638"/>
    </source>
</evidence>
<dbReference type="InterPro" id="IPR020904">
    <property type="entry name" value="Sc_DH/Rdtase_CS"/>
</dbReference>
<dbReference type="EMBL" id="JAVDWV010000016">
    <property type="protein sequence ID" value="MDR7156503.1"/>
    <property type="molecule type" value="Genomic_DNA"/>
</dbReference>
<evidence type="ECO:0000256" key="1">
    <source>
        <dbReference type="ARBA" id="ARBA00006484"/>
    </source>
</evidence>
<dbReference type="Gene3D" id="3.40.50.720">
    <property type="entry name" value="NAD(P)-binding Rossmann-like Domain"/>
    <property type="match status" value="1"/>
</dbReference>
<dbReference type="RefSeq" id="WP_310226860.1">
    <property type="nucleotide sequence ID" value="NZ_JAVDWV010000016.1"/>
</dbReference>
<gene>
    <name evidence="3" type="ORF">J2W40_003347</name>
</gene>
<dbReference type="Proteomes" id="UP001267638">
    <property type="component" value="Unassembled WGS sequence"/>
</dbReference>